<evidence type="ECO:0000256" key="1">
    <source>
        <dbReference type="SAM" id="MobiDB-lite"/>
    </source>
</evidence>
<feature type="region of interest" description="Disordered" evidence="1">
    <location>
        <begin position="99"/>
        <end position="119"/>
    </location>
</feature>
<dbReference type="PANTHER" id="PTHR47106">
    <property type="entry name" value="COILED-COIL-HELIX-COILED-COIL-HELIX DOMAIN-CONTAINING PROTEIN 5"/>
    <property type="match status" value="1"/>
</dbReference>
<dbReference type="InterPro" id="IPR031731">
    <property type="entry name" value="CX9C"/>
</dbReference>
<proteinExistence type="predicted"/>
<comment type="caution">
    <text evidence="3">The sequence shown here is derived from an EMBL/GenBank/DDBJ whole genome shotgun (WGS) entry which is preliminary data.</text>
</comment>
<name>A0A8H7Q3W8_MORIS</name>
<reference evidence="3" key="1">
    <citation type="submission" date="2020-12" db="EMBL/GenBank/DDBJ databases">
        <title>Metabolic potential, ecology and presence of endohyphal bacteria is reflected in genomic diversity of Mucoromycotina.</title>
        <authorList>
            <person name="Muszewska A."/>
            <person name="Okrasinska A."/>
            <person name="Steczkiewicz K."/>
            <person name="Drgas O."/>
            <person name="Orlowska M."/>
            <person name="Perlinska-Lenart U."/>
            <person name="Aleksandrzak-Piekarczyk T."/>
            <person name="Szatraj K."/>
            <person name="Zielenkiewicz U."/>
            <person name="Pilsyk S."/>
            <person name="Malc E."/>
            <person name="Mieczkowski P."/>
            <person name="Kruszewska J.S."/>
            <person name="Biernat P."/>
            <person name="Pawlowska J."/>
        </authorList>
    </citation>
    <scope>NUCLEOTIDE SEQUENCE</scope>
    <source>
        <strain evidence="3">WA0000067209</strain>
    </source>
</reference>
<sequence>MDDTLAQVAEKCALQLEMYQKCVENYPDTWDKSCAQQKKALTKCSEENVGILKYVKQHCTPQIKMYDTCLQENANEPEVCIQALKELYFCTEVTAMNYRQSQQQPPAESATAKAEEKKQ</sequence>
<evidence type="ECO:0000313" key="4">
    <source>
        <dbReference type="Proteomes" id="UP000654370"/>
    </source>
</evidence>
<dbReference type="InterPro" id="IPR052848">
    <property type="entry name" value="CHCH_domain-containing_protein"/>
</dbReference>
<dbReference type="PANTHER" id="PTHR47106:SF1">
    <property type="entry name" value="COILED-COIL-HELIX-COILED-COIL-HELIX DOMAIN-CONTAINING PROTEIN 5"/>
    <property type="match status" value="1"/>
</dbReference>
<dbReference type="GO" id="GO:0005758">
    <property type="term" value="C:mitochondrial intermembrane space"/>
    <property type="evidence" value="ECO:0007669"/>
    <property type="project" value="TreeGrafter"/>
</dbReference>
<dbReference type="GO" id="GO:0045333">
    <property type="term" value="P:cellular respiration"/>
    <property type="evidence" value="ECO:0007669"/>
    <property type="project" value="TreeGrafter"/>
</dbReference>
<accession>A0A8H7Q3W8</accession>
<organism evidence="3 4">
    <name type="scientific">Mortierella isabellina</name>
    <name type="common">Filamentous fungus</name>
    <name type="synonym">Umbelopsis isabellina</name>
    <dbReference type="NCBI Taxonomy" id="91625"/>
    <lineage>
        <taxon>Eukaryota</taxon>
        <taxon>Fungi</taxon>
        <taxon>Fungi incertae sedis</taxon>
        <taxon>Mucoromycota</taxon>
        <taxon>Mucoromycotina</taxon>
        <taxon>Umbelopsidomycetes</taxon>
        <taxon>Umbelopsidales</taxon>
        <taxon>Umbelopsidaceae</taxon>
        <taxon>Umbelopsis</taxon>
    </lineage>
</organism>
<dbReference type="Gene3D" id="1.10.287.2900">
    <property type="match status" value="2"/>
</dbReference>
<dbReference type="Proteomes" id="UP000654370">
    <property type="component" value="Unassembled WGS sequence"/>
</dbReference>
<dbReference type="EMBL" id="JAEPQZ010000002">
    <property type="protein sequence ID" value="KAG2184845.1"/>
    <property type="molecule type" value="Genomic_DNA"/>
</dbReference>
<evidence type="ECO:0000259" key="2">
    <source>
        <dbReference type="Pfam" id="PF16860"/>
    </source>
</evidence>
<evidence type="ECO:0000313" key="3">
    <source>
        <dbReference type="EMBL" id="KAG2184845.1"/>
    </source>
</evidence>
<keyword evidence="4" id="KW-1185">Reference proteome</keyword>
<gene>
    <name evidence="3" type="ORF">INT43_000758</name>
</gene>
<dbReference type="AlphaFoldDB" id="A0A8H7Q3W8"/>
<dbReference type="OrthoDB" id="2581252at2759"/>
<protein>
    <recommendedName>
        <fullName evidence="2">IMS import disulfide relay-system CHCH-CHCH-like Cx9C domain-containing protein</fullName>
    </recommendedName>
</protein>
<dbReference type="Pfam" id="PF16860">
    <property type="entry name" value="CX9C"/>
    <property type="match status" value="1"/>
</dbReference>
<feature type="domain" description="IMS import disulfide relay-system CHCH-CHCH-like Cx9C" evidence="2">
    <location>
        <begin position="5"/>
        <end position="49"/>
    </location>
</feature>